<dbReference type="InterPro" id="IPR007359">
    <property type="entry name" value="SigmaE_reg_RseC_MucC"/>
</dbReference>
<dbReference type="PIRSF" id="PIRSF004923">
    <property type="entry name" value="RseC"/>
    <property type="match status" value="1"/>
</dbReference>
<gene>
    <name evidence="2" type="ORF">SAMN04488120_10874</name>
</gene>
<evidence type="ECO:0000313" key="3">
    <source>
        <dbReference type="Proteomes" id="UP000199771"/>
    </source>
</evidence>
<reference evidence="2 3" key="1">
    <citation type="submission" date="2016-10" db="EMBL/GenBank/DDBJ databases">
        <authorList>
            <person name="de Groot N.N."/>
        </authorList>
    </citation>
    <scope>NUCLEOTIDE SEQUENCE [LARGE SCALE GENOMIC DNA]</scope>
    <source>
        <strain evidence="2 3">DSM 23609</strain>
    </source>
</reference>
<dbReference type="Pfam" id="PF04246">
    <property type="entry name" value="RseC_MucC"/>
    <property type="match status" value="1"/>
</dbReference>
<dbReference type="AlphaFoldDB" id="A0A1I2JMN6"/>
<dbReference type="Proteomes" id="UP000199771">
    <property type="component" value="Unassembled WGS sequence"/>
</dbReference>
<feature type="transmembrane region" description="Helical" evidence="1">
    <location>
        <begin position="80"/>
        <end position="101"/>
    </location>
</feature>
<dbReference type="OrthoDB" id="9795854at2"/>
<proteinExistence type="predicted"/>
<keyword evidence="1" id="KW-0472">Membrane</keyword>
<evidence type="ECO:0000313" key="2">
    <source>
        <dbReference type="EMBL" id="SFF55200.1"/>
    </source>
</evidence>
<accession>A0A1I2JMN6</accession>
<protein>
    <submittedName>
        <fullName evidence="2">Positive regulator of sigma(E), RseC/MucC</fullName>
    </submittedName>
</protein>
<feature type="transmembrane region" description="Helical" evidence="1">
    <location>
        <begin position="107"/>
        <end position="127"/>
    </location>
</feature>
<keyword evidence="3" id="KW-1185">Reference proteome</keyword>
<keyword evidence="1" id="KW-1133">Transmembrane helix</keyword>
<dbReference type="EMBL" id="FOOC01000008">
    <property type="protein sequence ID" value="SFF55200.1"/>
    <property type="molecule type" value="Genomic_DNA"/>
</dbReference>
<dbReference type="InterPro" id="IPR026268">
    <property type="entry name" value="RseC"/>
</dbReference>
<dbReference type="RefSeq" id="WP_159431144.1">
    <property type="nucleotide sequence ID" value="NZ_FOOC01000008.1"/>
</dbReference>
<evidence type="ECO:0000256" key="1">
    <source>
        <dbReference type="SAM" id="Phobius"/>
    </source>
</evidence>
<organism evidence="2 3">
    <name type="scientific">Fontimonas thermophila</name>
    <dbReference type="NCBI Taxonomy" id="1076937"/>
    <lineage>
        <taxon>Bacteria</taxon>
        <taxon>Pseudomonadati</taxon>
        <taxon>Pseudomonadota</taxon>
        <taxon>Gammaproteobacteria</taxon>
        <taxon>Nevskiales</taxon>
        <taxon>Nevskiaceae</taxon>
        <taxon>Fontimonas</taxon>
    </lineage>
</organism>
<keyword evidence="1" id="KW-0812">Transmembrane</keyword>
<dbReference type="PANTHER" id="PTHR35867:SF1">
    <property type="entry name" value="PROTEIN RSEC"/>
    <property type="match status" value="1"/>
</dbReference>
<dbReference type="PANTHER" id="PTHR35867">
    <property type="entry name" value="PROTEIN RSEC"/>
    <property type="match status" value="1"/>
</dbReference>
<sequence>MIEEKAIVTRTDDDAVWVRALGPETCPRCAEGRGCGGGVLGRLIGRRRPDVLVRGVIPGLRVGDAVIVGIEDGVVMRAALWVYLVPLAGMVLAGAFAQQVLQAHDALVAAFGLVGLAGGFACTHAAGRRAAASPAYRPLLLRRAAARAADCARLARLAD</sequence>
<name>A0A1I2JMN6_9GAMM</name>
<dbReference type="STRING" id="1076937.SAMN04488120_10874"/>